<keyword evidence="13" id="KW-1185">Reference proteome</keyword>
<name>A0ABQ9YL09_9EUKA</name>
<evidence type="ECO:0000256" key="6">
    <source>
        <dbReference type="ARBA" id="ARBA00022927"/>
    </source>
</evidence>
<feature type="region of interest" description="Disordered" evidence="10">
    <location>
        <begin position="661"/>
        <end position="684"/>
    </location>
</feature>
<proteinExistence type="inferred from homology"/>
<comment type="caution">
    <text evidence="12">The sequence shown here is derived from an EMBL/GenBank/DDBJ whole genome shotgun (WGS) entry which is preliminary data.</text>
</comment>
<feature type="domain" description="RING-type" evidence="11">
    <location>
        <begin position="1046"/>
        <end position="1080"/>
    </location>
</feature>
<evidence type="ECO:0000256" key="4">
    <source>
        <dbReference type="ARBA" id="ARBA00022771"/>
    </source>
</evidence>
<evidence type="ECO:0000313" key="12">
    <source>
        <dbReference type="EMBL" id="KAK2964340.1"/>
    </source>
</evidence>
<keyword evidence="5" id="KW-0862">Zinc</keyword>
<evidence type="ECO:0000256" key="8">
    <source>
        <dbReference type="ARBA" id="ARBA00029433"/>
    </source>
</evidence>
<evidence type="ECO:0000256" key="10">
    <source>
        <dbReference type="SAM" id="MobiDB-lite"/>
    </source>
</evidence>
<keyword evidence="4 9" id="KW-0863">Zinc-finger</keyword>
<dbReference type="InterPro" id="IPR001841">
    <property type="entry name" value="Znf_RING"/>
</dbReference>
<evidence type="ECO:0000256" key="1">
    <source>
        <dbReference type="ARBA" id="ARBA00007070"/>
    </source>
</evidence>
<dbReference type="PANTHER" id="PTHR23323:SF24">
    <property type="entry name" value="VACUOLAR PROTEIN SORTING-ASSOCIATED PROTEIN 11 HOMOLOG"/>
    <property type="match status" value="1"/>
</dbReference>
<keyword evidence="7" id="KW-0472">Membrane</keyword>
<accession>A0ABQ9YL09</accession>
<evidence type="ECO:0000256" key="7">
    <source>
        <dbReference type="ARBA" id="ARBA00023136"/>
    </source>
</evidence>
<dbReference type="InterPro" id="IPR057307">
    <property type="entry name" value="PEP5_VPS11_N"/>
</dbReference>
<reference evidence="12 13" key="1">
    <citation type="journal article" date="2022" name="bioRxiv">
        <title>Genomics of Preaxostyla Flagellates Illuminates Evolutionary Transitions and the Path Towards Mitochondrial Loss.</title>
        <authorList>
            <person name="Novak L.V.F."/>
            <person name="Treitli S.C."/>
            <person name="Pyrih J."/>
            <person name="Halakuc P."/>
            <person name="Pipaliya S.V."/>
            <person name="Vacek V."/>
            <person name="Brzon O."/>
            <person name="Soukal P."/>
            <person name="Eme L."/>
            <person name="Dacks J.B."/>
            <person name="Karnkowska A."/>
            <person name="Elias M."/>
            <person name="Hampl V."/>
        </authorList>
    </citation>
    <scope>NUCLEOTIDE SEQUENCE [LARGE SCALE GENOMIC DNA]</scope>
    <source>
        <strain evidence="12">NAU3</strain>
        <tissue evidence="12">Gut</tissue>
    </source>
</reference>
<gene>
    <name evidence="12" type="ORF">BLNAU_871</name>
</gene>
<dbReference type="Proteomes" id="UP001281761">
    <property type="component" value="Unassembled WGS sequence"/>
</dbReference>
<dbReference type="InterPro" id="IPR057308">
    <property type="entry name" value="CHCR_PEP5_VPS11"/>
</dbReference>
<keyword evidence="3" id="KW-0479">Metal-binding</keyword>
<dbReference type="PROSITE" id="PS50089">
    <property type="entry name" value="ZF_RING_2"/>
    <property type="match status" value="1"/>
</dbReference>
<dbReference type="CDD" id="cd16688">
    <property type="entry name" value="RING-H2_Vps11"/>
    <property type="match status" value="1"/>
</dbReference>
<keyword evidence="6" id="KW-0653">Protein transport</keyword>
<evidence type="ECO:0000256" key="2">
    <source>
        <dbReference type="ARBA" id="ARBA00022448"/>
    </source>
</evidence>
<evidence type="ECO:0000256" key="9">
    <source>
        <dbReference type="PROSITE-ProRule" id="PRU00175"/>
    </source>
</evidence>
<protein>
    <submittedName>
        <fullName evidence="12">Vacuolar protein-sorting-associated protein 11 like protein</fullName>
    </submittedName>
</protein>
<dbReference type="EMBL" id="JARBJD010000003">
    <property type="protein sequence ID" value="KAK2964340.1"/>
    <property type="molecule type" value="Genomic_DNA"/>
</dbReference>
<comment type="subcellular location">
    <subcellularLocation>
        <location evidence="8">Endomembrane system</location>
        <topology evidence="8">Peripheral membrane protein</topology>
        <orientation evidence="8">Cytoplasmic side</orientation>
    </subcellularLocation>
</comment>
<dbReference type="SUPFAM" id="SSF50978">
    <property type="entry name" value="WD40 repeat-like"/>
    <property type="match status" value="1"/>
</dbReference>
<comment type="similarity">
    <text evidence="1">Belongs to the VPS11 family.</text>
</comment>
<evidence type="ECO:0000256" key="5">
    <source>
        <dbReference type="ARBA" id="ARBA00022833"/>
    </source>
</evidence>
<dbReference type="Pfam" id="PF23356">
    <property type="entry name" value="TPR_PEP5_VPS11"/>
    <property type="match status" value="3"/>
</dbReference>
<evidence type="ECO:0000259" key="11">
    <source>
        <dbReference type="PROSITE" id="PS50089"/>
    </source>
</evidence>
<keyword evidence="2" id="KW-0813">Transport</keyword>
<evidence type="ECO:0000256" key="3">
    <source>
        <dbReference type="ARBA" id="ARBA00022723"/>
    </source>
</evidence>
<sequence length="1164" mass="132496">MALPIPANRQFLFFTQPRLQGIVDEQDNPLPFEGIRCMQGFQNLLFCGCDDGRLMIIRKRFSQLIATTVHAHEKPLLFIAIAPLQNVLVSFSEEPQTSYIQAQMWKIPTFETPSPRPYNVIRFELNPAPRLTAVAVSSDASQVAVGFDNGDTIVTCVERMEKAPQKQNKHISPEDGLSKKECPVGWQSGPITAESVPCPAVTSLYFAEETGTSTGPARYYAIFITNIDSIRALQTTPFDAPDLRVEVLQKTGGTTPNTGCGDKDGHFTSSTSLGLVTFHFSGRDRNFFPAGFIGIQGVINRFTTLGVYNVLVAEETIGDPQQEKKDSDKPARLSPQTTNSSSKLLIFEPNLKYIAFQCPVFPHPHAASQTSTTVHKQQNPETKIFGTVVSITAASSCIFLLTHSPNKENPESPIPRLYILCEKDFQTKRKVLEERNLFDFLISIAEQPQHTFFPTTQMKLNSISSFLFYPQTESITRPLIATFKRQNGDYLLNQKSDPPSALVQYKDTIGFVEPGFIISQLIQTHNVDILAEYLLALHSYSGPTNQLNRQQWNALIAKGEKKETSKDGYPICPKGTLATPEHTTLLLNCFTQLDKQDELSSFLQKRNDSGTSFTFDVDTAIRVCFQAGFSDQALELADSAGRVDWALRVILEEKKNTHDMGSFDKKDGAAKLNEQNDDDKSLSKKNRYQKALDRIRMMTSLADRENALLKYGKLLLDKETFETTRMLVELCTGVTVEPDFTIKESQQDTSSLRLSKVDSLIHLFVDQPAMLIEFLTIAQHTNPDQSLFVYHEMIEQYLKNDDLKESQLIRHPRYSHLSQFNSKLTPDEREEALRQIQEERKHKVSTILSQYPSRYENRSALEICKHYNFKEGVLFLYEKAHSYKEILQFYMDDDITDEKNADVRKRKEEEKYSEIFKTCKEFGKPKDATVYDPHLWEYALTYLASLRATLNQCTESIRDKYITLLLDEIRTVKELPILPSLQTLAQNEEIKLGTVKNYVKNCIRDFDEDIQRTEQHCDELRRSVGNRNRHTRMLRHTTQIFQSGVCAHCHSRLDLPVVHFMCGHSFHSTCLMDEKQCNICAAHIRDVQQRMDTIRRRALGENDPQAKQLGFSGTSKAEDFGAFMSEADESGFPVIVEYFAKGLLNKQLYLAQEEEAMHRQHHPH</sequence>
<dbReference type="PANTHER" id="PTHR23323">
    <property type="entry name" value="VACUOLAR PROTEIN SORTING-ASSOCIATED PROTEIN"/>
    <property type="match status" value="1"/>
</dbReference>
<dbReference type="InterPro" id="IPR036322">
    <property type="entry name" value="WD40_repeat_dom_sf"/>
</dbReference>
<evidence type="ECO:0000313" key="13">
    <source>
        <dbReference type="Proteomes" id="UP001281761"/>
    </source>
</evidence>
<dbReference type="Pfam" id="PF23341">
    <property type="entry name" value="PEP5_VPS11_N"/>
    <property type="match status" value="1"/>
</dbReference>
<organism evidence="12 13">
    <name type="scientific">Blattamonas nauphoetae</name>
    <dbReference type="NCBI Taxonomy" id="2049346"/>
    <lineage>
        <taxon>Eukaryota</taxon>
        <taxon>Metamonada</taxon>
        <taxon>Preaxostyla</taxon>
        <taxon>Oxymonadida</taxon>
        <taxon>Blattamonas</taxon>
    </lineage>
</organism>